<evidence type="ECO:0000313" key="2">
    <source>
        <dbReference type="Proteomes" id="UP001235712"/>
    </source>
</evidence>
<sequence length="269" mass="28373">MPALRTDVAGTSGENGTTAGTSIPIGEFFVAKPSNTVAQINAALATTSSYALARIGPKGASASHASNPTSLHDVFLRAGGHSRARAERSLIVNSDNVIGDHLWIWRADHDDAGGSTIGWTVNTARTGLIVSGDDVTLYGLFVAHYQGLNTRWDGERGRVFFYQNEMPYDPPDQAAFVNGSARGLPAYQVADDVKEHEAWGLGSYCFVNVDSSIVADRAFQVPETAGVRLHHLVTVSLGGNQGTIAQIVNDQGDSAGGAGAMSARLTEYP</sequence>
<keyword evidence="2" id="KW-1185">Reference proteome</keyword>
<comment type="caution">
    <text evidence="1">The sequence shown here is derived from an EMBL/GenBank/DDBJ whole genome shotgun (WGS) entry which is preliminary data.</text>
</comment>
<protein>
    <submittedName>
        <fullName evidence="1">Uncharacterized protein</fullName>
    </submittedName>
</protein>
<dbReference type="Proteomes" id="UP001235712">
    <property type="component" value="Unassembled WGS sequence"/>
</dbReference>
<dbReference type="Gene3D" id="2.160.20.10">
    <property type="entry name" value="Single-stranded right-handed beta-helix, Pectin lyase-like"/>
    <property type="match status" value="1"/>
</dbReference>
<dbReference type="RefSeq" id="WP_307250473.1">
    <property type="nucleotide sequence ID" value="NZ_JAUSQZ010000001.1"/>
</dbReference>
<dbReference type="InterPro" id="IPR012334">
    <property type="entry name" value="Pectin_lyas_fold"/>
</dbReference>
<dbReference type="EMBL" id="JAUSQZ010000001">
    <property type="protein sequence ID" value="MDP9831064.1"/>
    <property type="molecule type" value="Genomic_DNA"/>
</dbReference>
<name>A0ABT9PED3_9ACTN</name>
<reference evidence="1 2" key="1">
    <citation type="submission" date="2023-07" db="EMBL/GenBank/DDBJ databases">
        <title>Sequencing the genomes of 1000 actinobacteria strains.</title>
        <authorList>
            <person name="Klenk H.-P."/>
        </authorList>
    </citation>
    <scope>NUCLEOTIDE SEQUENCE [LARGE SCALE GENOMIC DNA]</scope>
    <source>
        <strain evidence="1 2">DSM 44388</strain>
    </source>
</reference>
<gene>
    <name evidence="1" type="ORF">J2S57_006813</name>
</gene>
<evidence type="ECO:0000313" key="1">
    <source>
        <dbReference type="EMBL" id="MDP9831064.1"/>
    </source>
</evidence>
<accession>A0ABT9PED3</accession>
<proteinExistence type="predicted"/>
<organism evidence="1 2">
    <name type="scientific">Kineosporia succinea</name>
    <dbReference type="NCBI Taxonomy" id="84632"/>
    <lineage>
        <taxon>Bacteria</taxon>
        <taxon>Bacillati</taxon>
        <taxon>Actinomycetota</taxon>
        <taxon>Actinomycetes</taxon>
        <taxon>Kineosporiales</taxon>
        <taxon>Kineosporiaceae</taxon>
        <taxon>Kineosporia</taxon>
    </lineage>
</organism>